<accession>A0A4R5KGY3</accession>
<dbReference type="OrthoDB" id="5845122at2"/>
<comment type="caution">
    <text evidence="2">The sequence shown here is derived from an EMBL/GenBank/DDBJ whole genome shotgun (WGS) entry which is preliminary data.</text>
</comment>
<organism evidence="2 3">
    <name type="scientific">Paenibacillus piri</name>
    <dbReference type="NCBI Taxonomy" id="2547395"/>
    <lineage>
        <taxon>Bacteria</taxon>
        <taxon>Bacillati</taxon>
        <taxon>Bacillota</taxon>
        <taxon>Bacilli</taxon>
        <taxon>Bacillales</taxon>
        <taxon>Paenibacillaceae</taxon>
        <taxon>Paenibacillus</taxon>
    </lineage>
</organism>
<name>A0A4R5KGY3_9BACL</name>
<dbReference type="EMBL" id="SMRT01000012">
    <property type="protein sequence ID" value="TDF94699.1"/>
    <property type="molecule type" value="Genomic_DNA"/>
</dbReference>
<proteinExistence type="predicted"/>
<dbReference type="InterPro" id="IPR001119">
    <property type="entry name" value="SLH_dom"/>
</dbReference>
<gene>
    <name evidence="2" type="ORF">E1757_22320</name>
</gene>
<dbReference type="RefSeq" id="WP_133232253.1">
    <property type="nucleotide sequence ID" value="NZ_SMRT01000012.1"/>
</dbReference>
<keyword evidence="3" id="KW-1185">Reference proteome</keyword>
<sequence>MHFLSRKRRRTALNGIVIMALIAGLFPFGTMSAAEEVPPAVSASRLVFNDIQGHWAEQAIERWVDLGWTKGHEDGNFHPEQKVTRAEFIALANRMYGYMERAAIDYLDVMIDVAGGEEVAFRAMKDAGYSILELTRAMGSYGVDRPKMTNNLQALGYSHAEAFSAVNTIYPISIEEWMGIIMNAAGWL</sequence>
<dbReference type="Pfam" id="PF00395">
    <property type="entry name" value="SLH"/>
    <property type="match status" value="1"/>
</dbReference>
<evidence type="ECO:0000259" key="1">
    <source>
        <dbReference type="PROSITE" id="PS51272"/>
    </source>
</evidence>
<evidence type="ECO:0000313" key="2">
    <source>
        <dbReference type="EMBL" id="TDF94699.1"/>
    </source>
</evidence>
<feature type="domain" description="SLH" evidence="1">
    <location>
        <begin position="43"/>
        <end position="106"/>
    </location>
</feature>
<dbReference type="PROSITE" id="PS51272">
    <property type="entry name" value="SLH"/>
    <property type="match status" value="1"/>
</dbReference>
<dbReference type="Proteomes" id="UP000295636">
    <property type="component" value="Unassembled WGS sequence"/>
</dbReference>
<evidence type="ECO:0000313" key="3">
    <source>
        <dbReference type="Proteomes" id="UP000295636"/>
    </source>
</evidence>
<dbReference type="AlphaFoldDB" id="A0A4R5KGY3"/>
<reference evidence="2 3" key="1">
    <citation type="submission" date="2019-03" db="EMBL/GenBank/DDBJ databases">
        <title>This is whole genome sequence of Paenibacillus sp MS74 strain.</title>
        <authorList>
            <person name="Trinh H.N."/>
        </authorList>
    </citation>
    <scope>NUCLEOTIDE SEQUENCE [LARGE SCALE GENOMIC DNA]</scope>
    <source>
        <strain evidence="2 3">MS74</strain>
    </source>
</reference>
<protein>
    <submittedName>
        <fullName evidence="2">S-layer homology domain-containing protein</fullName>
    </submittedName>
</protein>